<sequence>MSPDERAFLQYVGGLLLQDFAMLIPIVLLQGVFIMLFSFSTFTLLQRDLASRPTQAMLGTTLIAFLVSSFYCISIISSFATFVKEVLMNSAGTLEESIFKRVNERNTVPCIIQAITSTLMPILSDAVVIWRAWVLYPDKLWIMLVPCALVSGTIGVTVAFLVLVFKSIQNHKLDPASSDMFSVSLALSLGTNIVATSLIFYRLWGHLRSLRRMGNKQKSTTPAQKILIVLVESGLVYCALQTTTLVLEFVPTSRVSSVNIAGSVIMGFLVLVTAMYPSIVVTLVSLQRSTAEIYGFSTQFGFRPASDVMGALEVNVNGDDAVGFESLAVTRRCSGEVAQNSTTRGRSVSEAREDGK</sequence>
<reference evidence="2 3" key="1">
    <citation type="journal article" date="2020" name="ISME J.">
        <title>Uncovering the hidden diversity of litter-decomposition mechanisms in mushroom-forming fungi.</title>
        <authorList>
            <person name="Floudas D."/>
            <person name="Bentzer J."/>
            <person name="Ahren D."/>
            <person name="Johansson T."/>
            <person name="Persson P."/>
            <person name="Tunlid A."/>
        </authorList>
    </citation>
    <scope>NUCLEOTIDE SEQUENCE [LARGE SCALE GENOMIC DNA]</scope>
    <source>
        <strain evidence="2 3">CBS 661.87</strain>
    </source>
</reference>
<dbReference type="Proteomes" id="UP000565441">
    <property type="component" value="Unassembled WGS sequence"/>
</dbReference>
<evidence type="ECO:0000256" key="1">
    <source>
        <dbReference type="SAM" id="Phobius"/>
    </source>
</evidence>
<keyword evidence="1" id="KW-1133">Transmembrane helix</keyword>
<comment type="caution">
    <text evidence="2">The sequence shown here is derived from an EMBL/GenBank/DDBJ whole genome shotgun (WGS) entry which is preliminary data.</text>
</comment>
<protein>
    <submittedName>
        <fullName evidence="2">Uncharacterized protein</fullName>
    </submittedName>
</protein>
<feature type="transmembrane region" description="Helical" evidence="1">
    <location>
        <begin position="259"/>
        <end position="284"/>
    </location>
</feature>
<keyword evidence="1" id="KW-0472">Membrane</keyword>
<feature type="transmembrane region" description="Helical" evidence="1">
    <location>
        <begin position="185"/>
        <end position="205"/>
    </location>
</feature>
<name>A0A8H5GS04_9AGAR</name>
<feature type="transmembrane region" description="Helical" evidence="1">
    <location>
        <begin position="140"/>
        <end position="165"/>
    </location>
</feature>
<evidence type="ECO:0000313" key="3">
    <source>
        <dbReference type="Proteomes" id="UP000565441"/>
    </source>
</evidence>
<proteinExistence type="predicted"/>
<evidence type="ECO:0000313" key="2">
    <source>
        <dbReference type="EMBL" id="KAF5369720.1"/>
    </source>
</evidence>
<accession>A0A8H5GS04</accession>
<keyword evidence="1" id="KW-0812">Transmembrane</keyword>
<dbReference type="EMBL" id="JAACJP010000054">
    <property type="protein sequence ID" value="KAF5369720.1"/>
    <property type="molecule type" value="Genomic_DNA"/>
</dbReference>
<feature type="transmembrane region" description="Helical" evidence="1">
    <location>
        <begin position="111"/>
        <end position="133"/>
    </location>
</feature>
<feature type="transmembrane region" description="Helical" evidence="1">
    <location>
        <begin position="57"/>
        <end position="80"/>
    </location>
</feature>
<organism evidence="2 3">
    <name type="scientific">Tricholomella constricta</name>
    <dbReference type="NCBI Taxonomy" id="117010"/>
    <lineage>
        <taxon>Eukaryota</taxon>
        <taxon>Fungi</taxon>
        <taxon>Dikarya</taxon>
        <taxon>Basidiomycota</taxon>
        <taxon>Agaricomycotina</taxon>
        <taxon>Agaricomycetes</taxon>
        <taxon>Agaricomycetidae</taxon>
        <taxon>Agaricales</taxon>
        <taxon>Tricholomatineae</taxon>
        <taxon>Lyophyllaceae</taxon>
        <taxon>Tricholomella</taxon>
    </lineage>
</organism>
<gene>
    <name evidence="2" type="ORF">D9615_010157</name>
</gene>
<feature type="transmembrane region" description="Helical" evidence="1">
    <location>
        <begin position="226"/>
        <end position="247"/>
    </location>
</feature>
<dbReference type="AlphaFoldDB" id="A0A8H5GS04"/>
<dbReference type="OrthoDB" id="2744793at2759"/>
<feature type="transmembrane region" description="Helical" evidence="1">
    <location>
        <begin position="20"/>
        <end position="45"/>
    </location>
</feature>
<keyword evidence="3" id="KW-1185">Reference proteome</keyword>